<name>A0ABM4GM04_DROKI</name>
<dbReference type="InterPro" id="IPR059124">
    <property type="entry name" value="Kelch_HCF"/>
</dbReference>
<reference evidence="4" key="1">
    <citation type="submission" date="2025-08" db="UniProtKB">
        <authorList>
            <consortium name="RefSeq"/>
        </authorList>
    </citation>
    <scope>IDENTIFICATION</scope>
    <source>
        <strain evidence="4">14028-0561.14</strain>
        <tissue evidence="4">Whole fly</tissue>
    </source>
</reference>
<dbReference type="Proteomes" id="UP001652661">
    <property type="component" value="Chromosome 4"/>
</dbReference>
<organism evidence="3 4">
    <name type="scientific">Drosophila kikkawai</name>
    <name type="common">Fruit fly</name>
    <dbReference type="NCBI Taxonomy" id="30033"/>
    <lineage>
        <taxon>Eukaryota</taxon>
        <taxon>Metazoa</taxon>
        <taxon>Ecdysozoa</taxon>
        <taxon>Arthropoda</taxon>
        <taxon>Hexapoda</taxon>
        <taxon>Insecta</taxon>
        <taxon>Pterygota</taxon>
        <taxon>Neoptera</taxon>
        <taxon>Endopterygota</taxon>
        <taxon>Diptera</taxon>
        <taxon>Brachycera</taxon>
        <taxon>Muscomorpha</taxon>
        <taxon>Ephydroidea</taxon>
        <taxon>Drosophilidae</taxon>
        <taxon>Drosophila</taxon>
        <taxon>Sophophora</taxon>
    </lineage>
</organism>
<proteinExistence type="predicted"/>
<dbReference type="InterPro" id="IPR043536">
    <property type="entry name" value="HCF1/2"/>
</dbReference>
<dbReference type="SUPFAM" id="SSF117281">
    <property type="entry name" value="Kelch motif"/>
    <property type="match status" value="1"/>
</dbReference>
<sequence length="285" mass="31677">MSIRLENPQPPCLYNGRAIGPPPFLYSGTFTLLKTSVTNQWYVPVLKGDVPNGCAAYGFVVEGTRMFVFGGMIEYGKYSNDLYELQATKWEWRKMYPESPDGGGMSPCPRLGHSYTMVGDKIFLFGGLANESDDPKNNIPKYLNDLYILDTRGVHSHNGKWIVPKTFGDSPPPRESHTGIAFTSKANGNLNLLIYGGMSGCRLGDLWLLETESMTWAKPRTLGQAPLPRSLHSSTMIANKMYVFGGWVPLVINESKSTTEREWKCTNTLAVLDLGGRSQQKVCFV</sequence>
<evidence type="ECO:0000313" key="4">
    <source>
        <dbReference type="RefSeq" id="XP_070143746.1"/>
    </source>
</evidence>
<accession>A0ABM4GM04</accession>
<evidence type="ECO:0000259" key="2">
    <source>
        <dbReference type="Pfam" id="PF13854"/>
    </source>
</evidence>
<evidence type="ECO:0000313" key="3">
    <source>
        <dbReference type="Proteomes" id="UP001652661"/>
    </source>
</evidence>
<dbReference type="Gene3D" id="2.120.10.80">
    <property type="entry name" value="Kelch-type beta propeller"/>
    <property type="match status" value="2"/>
</dbReference>
<dbReference type="PANTHER" id="PTHR46003">
    <property type="entry name" value="HOST CELL FACTOR"/>
    <property type="match status" value="1"/>
</dbReference>
<dbReference type="RefSeq" id="XP_070143746.1">
    <property type="nucleotide sequence ID" value="XM_070287645.1"/>
</dbReference>
<feature type="domain" description="Host cell factor Kelch-repeats" evidence="2">
    <location>
        <begin position="36"/>
        <end position="281"/>
    </location>
</feature>
<evidence type="ECO:0000256" key="1">
    <source>
        <dbReference type="ARBA" id="ARBA00022737"/>
    </source>
</evidence>
<dbReference type="GeneID" id="121502839"/>
<dbReference type="InterPro" id="IPR015915">
    <property type="entry name" value="Kelch-typ_b-propeller"/>
</dbReference>
<dbReference type="Pfam" id="PF13854">
    <property type="entry name" value="Kelch_HCF"/>
    <property type="match status" value="1"/>
</dbReference>
<gene>
    <name evidence="4" type="primary">LOC121502839</name>
</gene>
<protein>
    <submittedName>
        <fullName evidence="4">Host cell factor-like</fullName>
    </submittedName>
</protein>
<keyword evidence="3" id="KW-1185">Reference proteome</keyword>
<dbReference type="PANTHER" id="PTHR46003:SF1">
    <property type="entry name" value="HOST CELL FACTOR"/>
    <property type="match status" value="1"/>
</dbReference>
<keyword evidence="1" id="KW-0677">Repeat</keyword>